<dbReference type="OrthoDB" id="5419927at2759"/>
<sequence>MAIPSLEVSFIQERAGAIDPAFAMPSTFDEQRAIVGPKVQKHALKAAMEQYQALDCRPKLDLDVNNCSWPEVFKLLETVQEDYAAKARKGLKGAFRRMGRDAGENSDTIKPLLDIIPDEFGGSVIRSALGWMFIVAKQSAQARTEIFELFAEIPSIIMEIGEARKDFPRDDELMRLADLAEAEIVNATLKLIKFLLPEHHLVKKVFTTFSDVPSTSSVSDIVSNVRARAQALKRGSDVHMKGVGIDTNRNTRVLIRETQTTRYNTFMINGKVDQVGQQLQDIRRDEQNMLDRLTTAIEAQNGLFRFLREMREAYQQELESINSRLAWALQMSVNLERHRAQTVPVTLLSTDQLLLDLNVTSHQLVVDLEQALRQGSRLDRLAMGQAQQLLKMDRFWSWYSRISSDLITVHGKFTNEAIHSRISPLSATSATLVTSILRERQGDIALYFFCGQHTSSQDPLAGPRGVMRCLLARLLLEVRARCQFDIYLEPISANAIVEGNYSFLHRRRNVMAGSAQSCSPYKSNDSALQVTGDRPTIPVHLEIHVDGAVVPQLI</sequence>
<dbReference type="GeneID" id="19276399"/>
<dbReference type="PANTHER" id="PTHR40619:SF3">
    <property type="entry name" value="FUNGAL STAND N-TERMINAL GOODBYE DOMAIN-CONTAINING PROTEIN"/>
    <property type="match status" value="1"/>
</dbReference>
<protein>
    <submittedName>
        <fullName evidence="1">Uncharacterized protein</fullName>
    </submittedName>
</protein>
<dbReference type="PANTHER" id="PTHR40619">
    <property type="entry name" value="FUNGAL STAND N-TERMINAL GOODBYE DOMAIN-CONTAINING PROTEIN"/>
    <property type="match status" value="1"/>
</dbReference>
<accession>W3WWJ7</accession>
<dbReference type="KEGG" id="pfy:PFICI_11386"/>
<reference evidence="2" key="1">
    <citation type="journal article" date="2015" name="BMC Genomics">
        <title>Genomic and transcriptomic analysis of the endophytic fungus Pestalotiopsis fici reveals its lifestyle and high potential for synthesis of natural products.</title>
        <authorList>
            <person name="Wang X."/>
            <person name="Zhang X."/>
            <person name="Liu L."/>
            <person name="Xiang M."/>
            <person name="Wang W."/>
            <person name="Sun X."/>
            <person name="Che Y."/>
            <person name="Guo L."/>
            <person name="Liu G."/>
            <person name="Guo L."/>
            <person name="Wang C."/>
            <person name="Yin W.B."/>
            <person name="Stadler M."/>
            <person name="Zhang X."/>
            <person name="Liu X."/>
        </authorList>
    </citation>
    <scope>NUCLEOTIDE SEQUENCE [LARGE SCALE GENOMIC DNA]</scope>
    <source>
        <strain evidence="2">W106-1 / CGMCC3.15140</strain>
    </source>
</reference>
<gene>
    <name evidence="1" type="ORF">PFICI_11386</name>
</gene>
<evidence type="ECO:0000313" key="1">
    <source>
        <dbReference type="EMBL" id="ETS77512.1"/>
    </source>
</evidence>
<dbReference type="InParanoid" id="W3WWJ7"/>
<dbReference type="EMBL" id="KI912116">
    <property type="protein sequence ID" value="ETS77512.1"/>
    <property type="molecule type" value="Genomic_DNA"/>
</dbReference>
<dbReference type="eggNOG" id="ENOG502SHRF">
    <property type="taxonomic scope" value="Eukaryota"/>
</dbReference>
<keyword evidence="2" id="KW-1185">Reference proteome</keyword>
<organism evidence="1 2">
    <name type="scientific">Pestalotiopsis fici (strain W106-1 / CGMCC3.15140)</name>
    <dbReference type="NCBI Taxonomy" id="1229662"/>
    <lineage>
        <taxon>Eukaryota</taxon>
        <taxon>Fungi</taxon>
        <taxon>Dikarya</taxon>
        <taxon>Ascomycota</taxon>
        <taxon>Pezizomycotina</taxon>
        <taxon>Sordariomycetes</taxon>
        <taxon>Xylariomycetidae</taxon>
        <taxon>Amphisphaeriales</taxon>
        <taxon>Sporocadaceae</taxon>
        <taxon>Pestalotiopsis</taxon>
    </lineage>
</organism>
<name>W3WWJ7_PESFW</name>
<dbReference type="RefSeq" id="XP_007838158.1">
    <property type="nucleotide sequence ID" value="XM_007839967.1"/>
</dbReference>
<dbReference type="HOGENOM" id="CLU_491838_0_0_1"/>
<dbReference type="OMA" id="NNIKALC"/>
<evidence type="ECO:0000313" key="2">
    <source>
        <dbReference type="Proteomes" id="UP000030651"/>
    </source>
</evidence>
<dbReference type="AlphaFoldDB" id="W3WWJ7"/>
<proteinExistence type="predicted"/>
<dbReference type="Proteomes" id="UP000030651">
    <property type="component" value="Unassembled WGS sequence"/>
</dbReference>